<gene>
    <name evidence="2" type="ordered locus">AALP_Aa1g068000</name>
</gene>
<reference evidence="3" key="1">
    <citation type="journal article" date="2015" name="Nat. Plants">
        <title>Genome expansion of Arabis alpina linked with retrotransposition and reduced symmetric DNA methylation.</title>
        <authorList>
            <person name="Willing E.M."/>
            <person name="Rawat V."/>
            <person name="Mandakova T."/>
            <person name="Maumus F."/>
            <person name="James G.V."/>
            <person name="Nordstroem K.J."/>
            <person name="Becker C."/>
            <person name="Warthmann N."/>
            <person name="Chica C."/>
            <person name="Szarzynska B."/>
            <person name="Zytnicki M."/>
            <person name="Albani M.C."/>
            <person name="Kiefer C."/>
            <person name="Bergonzi S."/>
            <person name="Castaings L."/>
            <person name="Mateos J.L."/>
            <person name="Berns M.C."/>
            <person name="Bujdoso N."/>
            <person name="Piofczyk T."/>
            <person name="de Lorenzo L."/>
            <person name="Barrero-Sicilia C."/>
            <person name="Mateos I."/>
            <person name="Piednoel M."/>
            <person name="Hagmann J."/>
            <person name="Chen-Min-Tao R."/>
            <person name="Iglesias-Fernandez R."/>
            <person name="Schuster S.C."/>
            <person name="Alonso-Blanco C."/>
            <person name="Roudier F."/>
            <person name="Carbonero P."/>
            <person name="Paz-Ares J."/>
            <person name="Davis S.J."/>
            <person name="Pecinka A."/>
            <person name="Quesneville H."/>
            <person name="Colot V."/>
            <person name="Lysak M.A."/>
            <person name="Weigel D."/>
            <person name="Coupland G."/>
            <person name="Schneeberger K."/>
        </authorList>
    </citation>
    <scope>NUCLEOTIDE SEQUENCE [LARGE SCALE GENOMIC DNA]</scope>
    <source>
        <strain evidence="3">cv. Pajares</strain>
    </source>
</reference>
<keyword evidence="3" id="KW-1185">Reference proteome</keyword>
<dbReference type="Proteomes" id="UP000029120">
    <property type="component" value="Chromosome 1"/>
</dbReference>
<dbReference type="Gramene" id="KFK43015">
    <property type="protein sequence ID" value="KFK43015"/>
    <property type="gene ID" value="AALP_AA1G068000"/>
</dbReference>
<name>A0A087HLL3_ARAAL</name>
<feature type="compositionally biased region" description="Acidic residues" evidence="1">
    <location>
        <begin position="78"/>
        <end position="128"/>
    </location>
</feature>
<feature type="region of interest" description="Disordered" evidence="1">
    <location>
        <begin position="78"/>
        <end position="137"/>
    </location>
</feature>
<protein>
    <submittedName>
        <fullName evidence="2">Uncharacterized protein</fullName>
    </submittedName>
</protein>
<dbReference type="EMBL" id="CM002869">
    <property type="protein sequence ID" value="KFK43015.1"/>
    <property type="molecule type" value="Genomic_DNA"/>
</dbReference>
<evidence type="ECO:0000313" key="2">
    <source>
        <dbReference type="EMBL" id="KFK43015.1"/>
    </source>
</evidence>
<accession>A0A087HLL3</accession>
<evidence type="ECO:0000256" key="1">
    <source>
        <dbReference type="SAM" id="MobiDB-lite"/>
    </source>
</evidence>
<evidence type="ECO:0000313" key="3">
    <source>
        <dbReference type="Proteomes" id="UP000029120"/>
    </source>
</evidence>
<proteinExistence type="predicted"/>
<organism evidence="2 3">
    <name type="scientific">Arabis alpina</name>
    <name type="common">Alpine rock-cress</name>
    <dbReference type="NCBI Taxonomy" id="50452"/>
    <lineage>
        <taxon>Eukaryota</taxon>
        <taxon>Viridiplantae</taxon>
        <taxon>Streptophyta</taxon>
        <taxon>Embryophyta</taxon>
        <taxon>Tracheophyta</taxon>
        <taxon>Spermatophyta</taxon>
        <taxon>Magnoliopsida</taxon>
        <taxon>eudicotyledons</taxon>
        <taxon>Gunneridae</taxon>
        <taxon>Pentapetalae</taxon>
        <taxon>rosids</taxon>
        <taxon>malvids</taxon>
        <taxon>Brassicales</taxon>
        <taxon>Brassicaceae</taxon>
        <taxon>Arabideae</taxon>
        <taxon>Arabis</taxon>
    </lineage>
</organism>
<sequence length="137" mass="15241">MMRKKLCVRRTERNGQNVEVIDDNNGCSGVGDTPISENVRVRDGNGEEVRLNEEQEAVSWDDCEVVGDDDTEQIIDDDVDDAMDNGDGFVVEEDNGEDLYEEGDMNDEVETASDSDSGDEDAWNDDFIPDPLSVDNE</sequence>
<dbReference type="AlphaFoldDB" id="A0A087HLL3"/>